<feature type="transmembrane region" description="Helical" evidence="1">
    <location>
        <begin position="135"/>
        <end position="157"/>
    </location>
</feature>
<comment type="caution">
    <text evidence="2">The sequence shown here is derived from an EMBL/GenBank/DDBJ whole genome shotgun (WGS) entry which is preliminary data.</text>
</comment>
<dbReference type="EMBL" id="JACXVP010000010">
    <property type="protein sequence ID" value="KAG5583200.1"/>
    <property type="molecule type" value="Genomic_DNA"/>
</dbReference>
<protein>
    <submittedName>
        <fullName evidence="2">Uncharacterized protein</fullName>
    </submittedName>
</protein>
<name>A0A9J5X8B6_SOLCO</name>
<organism evidence="2 3">
    <name type="scientific">Solanum commersonii</name>
    <name type="common">Commerson's wild potato</name>
    <name type="synonym">Commerson's nightshade</name>
    <dbReference type="NCBI Taxonomy" id="4109"/>
    <lineage>
        <taxon>Eukaryota</taxon>
        <taxon>Viridiplantae</taxon>
        <taxon>Streptophyta</taxon>
        <taxon>Embryophyta</taxon>
        <taxon>Tracheophyta</taxon>
        <taxon>Spermatophyta</taxon>
        <taxon>Magnoliopsida</taxon>
        <taxon>eudicotyledons</taxon>
        <taxon>Gunneridae</taxon>
        <taxon>Pentapetalae</taxon>
        <taxon>asterids</taxon>
        <taxon>lamiids</taxon>
        <taxon>Solanales</taxon>
        <taxon>Solanaceae</taxon>
        <taxon>Solanoideae</taxon>
        <taxon>Solaneae</taxon>
        <taxon>Solanum</taxon>
    </lineage>
</organism>
<keyword evidence="1" id="KW-1133">Transmembrane helix</keyword>
<feature type="transmembrane region" description="Helical" evidence="1">
    <location>
        <begin position="20"/>
        <end position="44"/>
    </location>
</feature>
<reference evidence="2 3" key="1">
    <citation type="submission" date="2020-09" db="EMBL/GenBank/DDBJ databases">
        <title>De no assembly of potato wild relative species, Solanum commersonii.</title>
        <authorList>
            <person name="Cho K."/>
        </authorList>
    </citation>
    <scope>NUCLEOTIDE SEQUENCE [LARGE SCALE GENOMIC DNA]</scope>
    <source>
        <strain evidence="2">LZ3.2</strain>
        <tissue evidence="2">Leaf</tissue>
    </source>
</reference>
<accession>A0A9J5X8B6</accession>
<proteinExistence type="predicted"/>
<feature type="transmembrane region" description="Helical" evidence="1">
    <location>
        <begin position="65"/>
        <end position="89"/>
    </location>
</feature>
<gene>
    <name evidence="2" type="ORF">H5410_053827</name>
</gene>
<keyword evidence="3" id="KW-1185">Reference proteome</keyword>
<feature type="transmembrane region" description="Helical" evidence="1">
    <location>
        <begin position="101"/>
        <end position="123"/>
    </location>
</feature>
<feature type="non-terminal residue" evidence="2">
    <location>
        <position position="1"/>
    </location>
</feature>
<keyword evidence="1" id="KW-0472">Membrane</keyword>
<feature type="transmembrane region" description="Helical" evidence="1">
    <location>
        <begin position="217"/>
        <end position="235"/>
    </location>
</feature>
<dbReference type="AlphaFoldDB" id="A0A9J5X8B6"/>
<keyword evidence="1" id="KW-0812">Transmembrane</keyword>
<evidence type="ECO:0000256" key="1">
    <source>
        <dbReference type="SAM" id="Phobius"/>
    </source>
</evidence>
<sequence length="455" mass="51518">MLPAGGTLYAARLANDYHRVIISVTTFLYLILVAPCHLSVPWIFPNYFLISELHGIMCLFSDSDLICIVPFVFPGCAIIPTLPILFLFFNGVVTSFRPYPYFFSFSMGAIIPVTTFLYLICVAPPSFSVPSFGDYFFIFNSGSSAIFRCISGLLFIFNLCNAVDFSNYFLYRVHSIMCLFGDSPDLICIVPFGHCHASFRSYPYYFFQWGRSINSNYPYNFYFLIVTTFIHQVYYSQASNHLILLLSGSLVALYVDYVSHSMQSLIFASLVWEVPTTLLSSRRLHPLDTSLFFPLRSPPPAKFGLFKVESIGPLPLPLPAGGKPKFRFEFSKISCVFVMTAHGSEPTPAGFFSITHRVKTQRVIILTFVFFNVDSCRQLCPKLHREGNSGTDNGYLLRYFKPITSDTDSCPFEVVMEFHLLLSLDPAPNGVSDDLEYFFRPEMERKSNNPGLDCV</sequence>
<dbReference type="Proteomes" id="UP000824120">
    <property type="component" value="Chromosome 10"/>
</dbReference>
<evidence type="ECO:0000313" key="2">
    <source>
        <dbReference type="EMBL" id="KAG5583200.1"/>
    </source>
</evidence>
<evidence type="ECO:0000313" key="3">
    <source>
        <dbReference type="Proteomes" id="UP000824120"/>
    </source>
</evidence>